<dbReference type="OrthoDB" id="46222at2157"/>
<dbReference type="AlphaFoldDB" id="H8I517"/>
<sequence length="255" mass="28873">MDFSVIVPAFNEERRIAACLESIRAQRTRHSYEVIVSDSNSTDRTASIAASYADKLADRTASIAASYADKLVVCRERGTARARNEGARLACGDILAFIDSDTVIMPDYLDTVYETFRDKRTLAVSCAFKFTNRRPKLLAAEYATNAYYILRSLCGAATLPGFNVCIRRGAFERVGGFRLCHLEDLDMSIKLRQIGKTVYLSRRLAVTSSRRLEQDGIAGTLKYYMDLFEASQNRRLGFHVIKLKRSQYNDYVHRE</sequence>
<name>H8I517_METCZ</name>
<dbReference type="SUPFAM" id="SSF53448">
    <property type="entry name" value="Nucleotide-diphospho-sugar transferases"/>
    <property type="match status" value="1"/>
</dbReference>
<protein>
    <submittedName>
        <fullName evidence="7">Glycosyltransferase</fullName>
    </submittedName>
</protein>
<organism evidence="7 8">
    <name type="scientific">Methanocella conradii (strain DSM 24694 / JCM 17849 / CGMCC 1.5162 / HZ254)</name>
    <dbReference type="NCBI Taxonomy" id="1041930"/>
    <lineage>
        <taxon>Archaea</taxon>
        <taxon>Methanobacteriati</taxon>
        <taxon>Methanobacteriota</taxon>
        <taxon>Stenosarchaea group</taxon>
        <taxon>Methanomicrobia</taxon>
        <taxon>Methanocellales</taxon>
        <taxon>Methanocellaceae</taxon>
        <taxon>Methanocella</taxon>
    </lineage>
</organism>
<dbReference type="HOGENOM" id="CLU_025996_17_4_2"/>
<evidence type="ECO:0000313" key="7">
    <source>
        <dbReference type="EMBL" id="AFC98776.1"/>
    </source>
</evidence>
<evidence type="ECO:0000256" key="4">
    <source>
        <dbReference type="ARBA" id="ARBA00022679"/>
    </source>
</evidence>
<keyword evidence="5" id="KW-0472">Membrane</keyword>
<dbReference type="InterPro" id="IPR029044">
    <property type="entry name" value="Nucleotide-diphossugar_trans"/>
</dbReference>
<dbReference type="GO" id="GO:0016757">
    <property type="term" value="F:glycosyltransferase activity"/>
    <property type="evidence" value="ECO:0007669"/>
    <property type="project" value="UniProtKB-KW"/>
</dbReference>
<keyword evidence="2" id="KW-1003">Cell membrane</keyword>
<evidence type="ECO:0000313" key="8">
    <source>
        <dbReference type="Proteomes" id="UP000005233"/>
    </source>
</evidence>
<dbReference type="GO" id="GO:0005886">
    <property type="term" value="C:plasma membrane"/>
    <property type="evidence" value="ECO:0007669"/>
    <property type="project" value="UniProtKB-SubCell"/>
</dbReference>
<keyword evidence="8" id="KW-1185">Reference proteome</keyword>
<dbReference type="PANTHER" id="PTHR43646:SF2">
    <property type="entry name" value="GLYCOSYLTRANSFERASE 2-LIKE DOMAIN-CONTAINING PROTEIN"/>
    <property type="match status" value="1"/>
</dbReference>
<dbReference type="Gene3D" id="3.90.550.10">
    <property type="entry name" value="Spore Coat Polysaccharide Biosynthesis Protein SpsA, Chain A"/>
    <property type="match status" value="1"/>
</dbReference>
<dbReference type="Pfam" id="PF00535">
    <property type="entry name" value="Glycos_transf_2"/>
    <property type="match status" value="1"/>
</dbReference>
<evidence type="ECO:0000256" key="3">
    <source>
        <dbReference type="ARBA" id="ARBA00022676"/>
    </source>
</evidence>
<reference evidence="7 8" key="1">
    <citation type="journal article" date="2012" name="J. Bacteriol.">
        <title>Complete genome sequence of a thermophilic methanogen, Methanocella conradii HZ254, isolated from Chinese rice field soil.</title>
        <authorList>
            <person name="Lu Z."/>
            <person name="Lu Y."/>
        </authorList>
    </citation>
    <scope>NUCLEOTIDE SEQUENCE [LARGE SCALE GENOMIC DNA]</scope>
    <source>
        <strain evidence="8">DSM 24694 / JCM 17849 / CGMCC 1.5162 / HZ254</strain>
    </source>
</reference>
<feature type="domain" description="Glycosyltransferase 2-like" evidence="6">
    <location>
        <begin position="4"/>
        <end position="172"/>
    </location>
</feature>
<evidence type="ECO:0000256" key="2">
    <source>
        <dbReference type="ARBA" id="ARBA00022475"/>
    </source>
</evidence>
<dbReference type="EMBL" id="CP003243">
    <property type="protein sequence ID" value="AFC98776.1"/>
    <property type="molecule type" value="Genomic_DNA"/>
</dbReference>
<dbReference type="InterPro" id="IPR001173">
    <property type="entry name" value="Glyco_trans_2-like"/>
</dbReference>
<dbReference type="PANTHER" id="PTHR43646">
    <property type="entry name" value="GLYCOSYLTRANSFERASE"/>
    <property type="match status" value="1"/>
</dbReference>
<dbReference type="eggNOG" id="arCOG01386">
    <property type="taxonomic scope" value="Archaea"/>
</dbReference>
<evidence type="ECO:0000256" key="1">
    <source>
        <dbReference type="ARBA" id="ARBA00004236"/>
    </source>
</evidence>
<gene>
    <name evidence="7" type="ordered locus">Mtc_0001</name>
</gene>
<keyword evidence="3" id="KW-0328">Glycosyltransferase</keyword>
<comment type="subcellular location">
    <subcellularLocation>
        <location evidence="1">Cell membrane</location>
    </subcellularLocation>
</comment>
<keyword evidence="4" id="KW-0808">Transferase</keyword>
<dbReference type="Proteomes" id="UP000005233">
    <property type="component" value="Chromosome"/>
</dbReference>
<dbReference type="STRING" id="1041930.Mtc_0001"/>
<evidence type="ECO:0000256" key="5">
    <source>
        <dbReference type="ARBA" id="ARBA00023136"/>
    </source>
</evidence>
<evidence type="ECO:0000259" key="6">
    <source>
        <dbReference type="Pfam" id="PF00535"/>
    </source>
</evidence>
<dbReference type="KEGG" id="mez:Mtc_0001"/>
<proteinExistence type="predicted"/>
<accession>H8I517</accession>